<dbReference type="EMBL" id="MAAO01000008">
    <property type="protein sequence ID" value="OUR95224.1"/>
    <property type="molecule type" value="Genomic_DNA"/>
</dbReference>
<evidence type="ECO:0000313" key="3">
    <source>
        <dbReference type="Proteomes" id="UP000196531"/>
    </source>
</evidence>
<keyword evidence="1" id="KW-0812">Transmembrane</keyword>
<name>A0A1Y5F432_9BACT</name>
<dbReference type="AlphaFoldDB" id="A0A1Y5F432"/>
<protein>
    <submittedName>
        <fullName evidence="2">Uncharacterized protein</fullName>
    </submittedName>
</protein>
<proteinExistence type="predicted"/>
<keyword evidence="1" id="KW-1133">Transmembrane helix</keyword>
<reference evidence="3" key="1">
    <citation type="journal article" date="2017" name="Proc. Natl. Acad. Sci. U.S.A.">
        <title>Simulation of Deepwater Horizon oil plume reveals substrate specialization within a complex community of hydrocarbon-degraders.</title>
        <authorList>
            <person name="Hu P."/>
            <person name="Dubinsky E.A."/>
            <person name="Probst A.J."/>
            <person name="Wang J."/>
            <person name="Sieber C.M.K."/>
            <person name="Tom L.M."/>
            <person name="Gardinali P."/>
            <person name="Banfield J.F."/>
            <person name="Atlas R.M."/>
            <person name="Andersen G.L."/>
        </authorList>
    </citation>
    <scope>NUCLEOTIDE SEQUENCE [LARGE SCALE GENOMIC DNA]</scope>
</reference>
<feature type="transmembrane region" description="Helical" evidence="1">
    <location>
        <begin position="23"/>
        <end position="44"/>
    </location>
</feature>
<accession>A0A1Y5F432</accession>
<keyword evidence="1" id="KW-0472">Membrane</keyword>
<comment type="caution">
    <text evidence="2">The sequence shown here is derived from an EMBL/GenBank/DDBJ whole genome shotgun (WGS) entry which is preliminary data.</text>
</comment>
<sequence>MLSIQNTIADLVLITTTYRFNEIFMKLFLLSFTLIFLNNTTMGFSIEHPMYRKVSGFGELHIILEKPDSKIYFYDNDKLLGNPLGHLGYAEVVINNEVVCKGRALYRVKKLNRAYKIYQDLLKLKKNFSGDLSHLKKELFDDRRMHCTDRLYANPFDGGGPPTIFYTKRINENTFLSNFEGQDFYFKIEGVISREIEGQGWDYNIGKREDMLYTHVKLPNKQRYKYYAEKNPELAKFVEDLKVAIKKNDLKIIESMFGTYRTYIGFRKIMKPEFDRFKKSFVKYHGKVLPEHRTKFREENSYTSFYDFFEKKKNEVLELLELGPLVYTRYSYTSGTNHLSSISFFTLKGVKVSIFIRRKNGKKIVKLTSFAPFDYLDSGG</sequence>
<evidence type="ECO:0000256" key="1">
    <source>
        <dbReference type="SAM" id="Phobius"/>
    </source>
</evidence>
<organism evidence="2 3">
    <name type="scientific">Halobacteriovorax marinus</name>
    <dbReference type="NCBI Taxonomy" id="97084"/>
    <lineage>
        <taxon>Bacteria</taxon>
        <taxon>Pseudomonadati</taxon>
        <taxon>Bdellovibrionota</taxon>
        <taxon>Bacteriovoracia</taxon>
        <taxon>Bacteriovoracales</taxon>
        <taxon>Halobacteriovoraceae</taxon>
        <taxon>Halobacteriovorax</taxon>
    </lineage>
</organism>
<gene>
    <name evidence="2" type="ORF">A9Q84_15390</name>
</gene>
<dbReference type="Proteomes" id="UP000196531">
    <property type="component" value="Unassembled WGS sequence"/>
</dbReference>
<evidence type="ECO:0000313" key="2">
    <source>
        <dbReference type="EMBL" id="OUR95224.1"/>
    </source>
</evidence>